<dbReference type="STRING" id="546269.HMPREF0389_00120"/>
<keyword evidence="5" id="KW-1185">Reference proteome</keyword>
<dbReference type="InterPro" id="IPR023312">
    <property type="entry name" value="Put_nitroreductase_C_bac"/>
</dbReference>
<dbReference type="Gene3D" id="3.40.109.10">
    <property type="entry name" value="NADH Oxidase"/>
    <property type="match status" value="1"/>
</dbReference>
<dbReference type="SUPFAM" id="SSF55469">
    <property type="entry name" value="FMN-dependent nitroreductase-like"/>
    <property type="match status" value="1"/>
</dbReference>
<dbReference type="Gene3D" id="2.20.180.10">
    <property type="entry name" value="putative fmn-dependent nitroreductase like domains"/>
    <property type="match status" value="1"/>
</dbReference>
<evidence type="ECO:0000259" key="3">
    <source>
        <dbReference type="Pfam" id="PF00881"/>
    </source>
</evidence>
<dbReference type="eggNOG" id="COG0778">
    <property type="taxonomic scope" value="Bacteria"/>
</dbReference>
<feature type="domain" description="Nitroreductase" evidence="3">
    <location>
        <begin position="14"/>
        <end position="157"/>
    </location>
</feature>
<name>D6GRB5_FILAD</name>
<dbReference type="AlphaFoldDB" id="D6GRB5"/>
<dbReference type="PANTHER" id="PTHR43673:SF10">
    <property type="entry name" value="NADH DEHYDROGENASE_NAD(P)H NITROREDUCTASE XCC3605-RELATED"/>
    <property type="match status" value="1"/>
</dbReference>
<dbReference type="EMBL" id="CP002390">
    <property type="protein sequence ID" value="EFE28206.2"/>
    <property type="molecule type" value="Genomic_DNA"/>
</dbReference>
<dbReference type="GO" id="GO:0016491">
    <property type="term" value="F:oxidoreductase activity"/>
    <property type="evidence" value="ECO:0007669"/>
    <property type="project" value="UniProtKB-KW"/>
</dbReference>
<sequence length="200" mass="23117">MIEFEEKKMIEELIKKNRAYRKYYQNKKVSSSDLLRLIDIARISSCGNNMQALKYIVCNTKEKNDVMFKNLRWAAALSDWDGPIEGERPSAYIVIALDTKIRNDAMWDHGIAATNILLLATELGYGGCMFASFDKKKLQEAFHLEDHIVPLMVISLGVPLEKVQLEDMKDGKFQYYRGKDGTHHVPKRRLEEVLIGRYLE</sequence>
<comment type="similarity">
    <text evidence="1">Belongs to the nitroreductase family.</text>
</comment>
<dbReference type="KEGG" id="faa:HMPREF0389_00120"/>
<dbReference type="Proteomes" id="UP000007468">
    <property type="component" value="Chromosome"/>
</dbReference>
<reference evidence="5" key="1">
    <citation type="submission" date="2010-12" db="EMBL/GenBank/DDBJ databases">
        <title>The genome sequence of Filifactor alocis strain ATCC 35896.</title>
        <authorList>
            <consortium name="The Broad Institute Genome Sequencing Platform"/>
            <person name="Ward D."/>
            <person name="Earl A."/>
            <person name="Feldgarden M."/>
            <person name="Young S.K."/>
            <person name="Gargeya S."/>
            <person name="Zeng Q."/>
            <person name="Alvarado L."/>
            <person name="Berlin A."/>
            <person name="Bochicchio J."/>
            <person name="Chapman S.B."/>
            <person name="Chen Z."/>
            <person name="Freedman E."/>
            <person name="Gellesch M."/>
            <person name="Goldberg J."/>
            <person name="Griggs A."/>
            <person name="Gujja S."/>
            <person name="Heilman E."/>
            <person name="Heiman D."/>
            <person name="Howarth C."/>
            <person name="Mehta T."/>
            <person name="Neiman D."/>
            <person name="Pearson M."/>
            <person name="Roberts A."/>
            <person name="Saif S."/>
            <person name="Shea T."/>
            <person name="Shenoy N."/>
            <person name="Sisk P."/>
            <person name="Stolte C."/>
            <person name="Sykes S."/>
            <person name="White J."/>
            <person name="Yandava C."/>
            <person name="Izard J."/>
            <person name="Blanton J.M."/>
            <person name="Baranova O.V."/>
            <person name="Tanner A.C."/>
            <person name="Dewhirst F.E."/>
            <person name="Haas B."/>
            <person name="Nusbaum C."/>
            <person name="Birren B."/>
        </authorList>
    </citation>
    <scope>NUCLEOTIDE SEQUENCE [LARGE SCALE GENOMIC DNA]</scope>
    <source>
        <strain evidence="5">ATCC 35896 / D40 B5</strain>
    </source>
</reference>
<evidence type="ECO:0000313" key="4">
    <source>
        <dbReference type="EMBL" id="EFE28206.2"/>
    </source>
</evidence>
<gene>
    <name evidence="4" type="ordered locus">HMPREF0389_00120</name>
</gene>
<dbReference type="PANTHER" id="PTHR43673">
    <property type="entry name" value="NAD(P)H NITROREDUCTASE YDGI-RELATED"/>
    <property type="match status" value="1"/>
</dbReference>
<dbReference type="InterPro" id="IPR029479">
    <property type="entry name" value="Nitroreductase"/>
</dbReference>
<proteinExistence type="inferred from homology"/>
<organism evidence="4 5">
    <name type="scientific">Filifactor alocis (strain ATCC 35896 / CCUG 47790 / D40 B5)</name>
    <name type="common">Fusobacterium alocis</name>
    <dbReference type="NCBI Taxonomy" id="546269"/>
    <lineage>
        <taxon>Bacteria</taxon>
        <taxon>Bacillati</taxon>
        <taxon>Bacillota</taxon>
        <taxon>Clostridia</taxon>
        <taxon>Peptostreptococcales</taxon>
        <taxon>Filifactoraceae</taxon>
        <taxon>Filifactor</taxon>
    </lineage>
</organism>
<dbReference type="HOGENOM" id="CLU_070764_8_0_9"/>
<dbReference type="Pfam" id="PF00881">
    <property type="entry name" value="Nitroreductase"/>
    <property type="match status" value="1"/>
</dbReference>
<accession>D6GRB5</accession>
<evidence type="ECO:0000256" key="2">
    <source>
        <dbReference type="ARBA" id="ARBA00023002"/>
    </source>
</evidence>
<keyword evidence="2" id="KW-0560">Oxidoreductase</keyword>
<dbReference type="InterPro" id="IPR000415">
    <property type="entry name" value="Nitroreductase-like"/>
</dbReference>
<protein>
    <submittedName>
        <fullName evidence="4">Nitroreductase family protein</fullName>
    </submittedName>
</protein>
<evidence type="ECO:0000256" key="1">
    <source>
        <dbReference type="ARBA" id="ARBA00007118"/>
    </source>
</evidence>
<evidence type="ECO:0000313" key="5">
    <source>
        <dbReference type="Proteomes" id="UP000007468"/>
    </source>
</evidence>
<dbReference type="CDD" id="cd02062">
    <property type="entry name" value="Nitro_FMN_reductase"/>
    <property type="match status" value="1"/>
</dbReference>